<proteinExistence type="predicted"/>
<dbReference type="AlphaFoldDB" id="A0A061FYF3"/>
<accession>A0A061FYF3</accession>
<dbReference type="HOGENOM" id="CLU_2089188_0_0_1"/>
<organism evidence="2 3">
    <name type="scientific">Theobroma cacao</name>
    <name type="common">Cacao</name>
    <name type="synonym">Cocoa</name>
    <dbReference type="NCBI Taxonomy" id="3641"/>
    <lineage>
        <taxon>Eukaryota</taxon>
        <taxon>Viridiplantae</taxon>
        <taxon>Streptophyta</taxon>
        <taxon>Embryophyta</taxon>
        <taxon>Tracheophyta</taxon>
        <taxon>Spermatophyta</taxon>
        <taxon>Magnoliopsida</taxon>
        <taxon>eudicotyledons</taxon>
        <taxon>Gunneridae</taxon>
        <taxon>Pentapetalae</taxon>
        <taxon>rosids</taxon>
        <taxon>malvids</taxon>
        <taxon>Malvales</taxon>
        <taxon>Malvaceae</taxon>
        <taxon>Byttnerioideae</taxon>
        <taxon>Theobroma</taxon>
    </lineage>
</organism>
<reference evidence="2 3" key="1">
    <citation type="journal article" date="2013" name="Genome Biol.">
        <title>The genome sequence of the most widely cultivated cacao type and its use to identify candidate genes regulating pod color.</title>
        <authorList>
            <person name="Motamayor J.C."/>
            <person name="Mockaitis K."/>
            <person name="Schmutz J."/>
            <person name="Haiminen N."/>
            <person name="Iii D.L."/>
            <person name="Cornejo O."/>
            <person name="Findley S.D."/>
            <person name="Zheng P."/>
            <person name="Utro F."/>
            <person name="Royaert S."/>
            <person name="Saski C."/>
            <person name="Jenkins J."/>
            <person name="Podicheti R."/>
            <person name="Zhao M."/>
            <person name="Scheffler B.E."/>
            <person name="Stack J.C."/>
            <person name="Feltus F.A."/>
            <person name="Mustiga G.M."/>
            <person name="Amores F."/>
            <person name="Phillips W."/>
            <person name="Marelli J.P."/>
            <person name="May G.D."/>
            <person name="Shapiro H."/>
            <person name="Ma J."/>
            <person name="Bustamante C.D."/>
            <person name="Schnell R.J."/>
            <person name="Main D."/>
            <person name="Gilbert D."/>
            <person name="Parida L."/>
            <person name="Kuhn D.N."/>
        </authorList>
    </citation>
    <scope>NUCLEOTIDE SEQUENCE [LARGE SCALE GENOMIC DNA]</scope>
    <source>
        <strain evidence="3">cv. Matina 1-6</strain>
    </source>
</reference>
<sequence>MSRLQGPNALKRKRPGAASDSLTEHERIVHDVATLEGVTDAIERSTLSQIELSKQQIEEIVKALVSDYEVMETEKSWNSLLRFRLGKFVINALVKEVVEGNKRQELLLPFLVEFVHR</sequence>
<name>A0A061FYF3_THECC</name>
<feature type="region of interest" description="Disordered" evidence="1">
    <location>
        <begin position="1"/>
        <end position="23"/>
    </location>
</feature>
<keyword evidence="3" id="KW-1185">Reference proteome</keyword>
<evidence type="ECO:0000313" key="3">
    <source>
        <dbReference type="Proteomes" id="UP000026915"/>
    </source>
</evidence>
<dbReference type="Gramene" id="EOY22560">
    <property type="protein sequence ID" value="EOY22560"/>
    <property type="gene ID" value="TCM_014695"/>
</dbReference>
<dbReference type="Proteomes" id="UP000026915">
    <property type="component" value="Chromosome 3"/>
</dbReference>
<dbReference type="InParanoid" id="A0A061FYF3"/>
<protein>
    <submittedName>
        <fullName evidence="2">Uncharacterized protein</fullName>
    </submittedName>
</protein>
<dbReference type="EMBL" id="CM001881">
    <property type="protein sequence ID" value="EOY22560.1"/>
    <property type="molecule type" value="Genomic_DNA"/>
</dbReference>
<evidence type="ECO:0000256" key="1">
    <source>
        <dbReference type="SAM" id="MobiDB-lite"/>
    </source>
</evidence>
<dbReference type="STRING" id="3641.A0A061FYF3"/>
<evidence type="ECO:0000313" key="2">
    <source>
        <dbReference type="EMBL" id="EOY22560.1"/>
    </source>
</evidence>
<gene>
    <name evidence="2" type="ORF">TCM_014695</name>
</gene>